<feature type="compositionally biased region" description="Polar residues" evidence="1">
    <location>
        <begin position="585"/>
        <end position="598"/>
    </location>
</feature>
<dbReference type="HOGENOM" id="CLU_003875_1_0_1"/>
<dbReference type="PANTHER" id="PTHR12100:SF1">
    <property type="entry name" value="RECYCLIN-1"/>
    <property type="match status" value="1"/>
</dbReference>
<dbReference type="GO" id="GO:0006893">
    <property type="term" value="P:Golgi to plasma membrane transport"/>
    <property type="evidence" value="ECO:0007669"/>
    <property type="project" value="TreeGrafter"/>
</dbReference>
<accession>A0A0C9TKG4</accession>
<dbReference type="GO" id="GO:0000145">
    <property type="term" value="C:exocyst"/>
    <property type="evidence" value="ECO:0007669"/>
    <property type="project" value="TreeGrafter"/>
</dbReference>
<feature type="domain" description="Exocyst complex component Sec10-like alpha-helical bundle" evidence="2">
    <location>
        <begin position="228"/>
        <end position="389"/>
    </location>
</feature>
<dbReference type="EMBL" id="KN819761">
    <property type="protein sequence ID" value="KIJ07871.1"/>
    <property type="molecule type" value="Genomic_DNA"/>
</dbReference>
<dbReference type="Pfam" id="PF07393">
    <property type="entry name" value="Sec10_HB"/>
    <property type="match status" value="2"/>
</dbReference>
<name>A0A0C9TKG4_PAXIN</name>
<organism evidence="3 4">
    <name type="scientific">Paxillus involutus ATCC 200175</name>
    <dbReference type="NCBI Taxonomy" id="664439"/>
    <lineage>
        <taxon>Eukaryota</taxon>
        <taxon>Fungi</taxon>
        <taxon>Dikarya</taxon>
        <taxon>Basidiomycota</taxon>
        <taxon>Agaricomycotina</taxon>
        <taxon>Agaricomycetes</taxon>
        <taxon>Agaricomycetidae</taxon>
        <taxon>Boletales</taxon>
        <taxon>Paxilineae</taxon>
        <taxon>Paxillaceae</taxon>
        <taxon>Paxillus</taxon>
    </lineage>
</organism>
<reference evidence="3 4" key="1">
    <citation type="submission" date="2014-06" db="EMBL/GenBank/DDBJ databases">
        <authorList>
            <consortium name="DOE Joint Genome Institute"/>
            <person name="Kuo A."/>
            <person name="Kohler A."/>
            <person name="Nagy L.G."/>
            <person name="Floudas D."/>
            <person name="Copeland A."/>
            <person name="Barry K.W."/>
            <person name="Cichocki N."/>
            <person name="Veneault-Fourrey C."/>
            <person name="LaButti K."/>
            <person name="Lindquist E.A."/>
            <person name="Lipzen A."/>
            <person name="Lundell T."/>
            <person name="Morin E."/>
            <person name="Murat C."/>
            <person name="Sun H."/>
            <person name="Tunlid A."/>
            <person name="Henrissat B."/>
            <person name="Grigoriev I.V."/>
            <person name="Hibbett D.S."/>
            <person name="Martin F."/>
            <person name="Nordberg H.P."/>
            <person name="Cantor M.N."/>
            <person name="Hua S.X."/>
        </authorList>
    </citation>
    <scope>NUCLEOTIDE SEQUENCE [LARGE SCALE GENOMIC DNA]</scope>
    <source>
        <strain evidence="3 4">ATCC 200175</strain>
    </source>
</reference>
<dbReference type="Proteomes" id="UP000053647">
    <property type="component" value="Unassembled WGS sequence"/>
</dbReference>
<feature type="region of interest" description="Disordered" evidence="1">
    <location>
        <begin position="575"/>
        <end position="617"/>
    </location>
</feature>
<dbReference type="AlphaFoldDB" id="A0A0C9TKG4"/>
<keyword evidence="4" id="KW-1185">Reference proteome</keyword>
<protein>
    <recommendedName>
        <fullName evidence="2">Exocyst complex component Sec10-like alpha-helical bundle domain-containing protein</fullName>
    </recommendedName>
</protein>
<feature type="domain" description="Exocyst complex component Sec10-like alpha-helical bundle" evidence="2">
    <location>
        <begin position="581"/>
        <end position="932"/>
    </location>
</feature>
<dbReference type="InterPro" id="IPR048627">
    <property type="entry name" value="Sec10_HB"/>
</dbReference>
<feature type="compositionally biased region" description="Low complexity" evidence="1">
    <location>
        <begin position="608"/>
        <end position="617"/>
    </location>
</feature>
<feature type="compositionally biased region" description="Acidic residues" evidence="1">
    <location>
        <begin position="516"/>
        <end position="527"/>
    </location>
</feature>
<evidence type="ECO:0000313" key="3">
    <source>
        <dbReference type="EMBL" id="KIJ07871.1"/>
    </source>
</evidence>
<sequence>MREPVGQLAGLRGTRGFGRDVVSISQLKNSDWPSYSMLLKPEKKPKKKTKKPTALVDLTGSGALHSVDTYEPGKPTPTFRAKYIRAHALLLPLLPTPNAPPHLILASLTSPSPSSSASISSTLLTQARTLHLLARFLSPAVKPVSTWDLRLASLKASLDRFDAGLLTAFDSADTEGDEERMKEVAASSWEVWVCVYGSGGRNPRGSGTSPEWEMGRVWAEKREVFYEQGKWNPLGNFTRDNRLDFTAMDEFISHLLTAIEDDGARATRVFPPEAGVLLAFAERIASDVVSEYISTLLTHARSISTSLFLSATAACLKEAFRVVDGILKVSGSKSSELHGERIAKTVTGEQAEDVIYKMFEPNMDDYLDDESEELKRSFEKICKEWERSVMHLNSGGTLDGNATSQPQYSQGQTRFLASQNPALVKRTVLASFTDVLLLPVTIVPRAVGAGVGVVGDAVGAIGTGVGAVGTGVVQGIAMLNPQRWMGSGGSGGASVVDAAPRKGYESFGGDGALFEVGEDEGEGDEEVENKGNGEDVKGGTVGTAEDEARWGEFAGGQPMNETQEAGIDGARLSLSQSTSIRSTSDAVSTSKEVTSPARSTKARERKPSSSPSTRPSTEALDLLLSLDVSLHLIHAARDAIKRLETFASYPGTTGTRVRETLEEVFCEMLGVIGSRHIAWGFGIATERMASYKPAEHEETTNVAPLLQFFELVHIGDTIQSMVHVFFDKEMAPHIDKTDFLNVVVREKKRFENTLDDCVAAGLNAGIQVLMNQVEHIILTRTKPREYYPPEDSLQELRSTEGCREAVKCLEMHCKLLKGSTSKEVLEVFYQEVGIRLLAILQKHIKRQIISLNGGFQVIADLNAYHAFVTSLKVPNIIADFDNLKMVGHVFVVEDAKDLAQIVRNATRYGGAYRPEDLYEFIQRRSDWKKIEKTVDKTMYNLSFKEDCIIS</sequence>
<dbReference type="PANTHER" id="PTHR12100">
    <property type="entry name" value="SEC10"/>
    <property type="match status" value="1"/>
</dbReference>
<dbReference type="OrthoDB" id="5554140at2759"/>
<feature type="compositionally biased region" description="Low complexity" evidence="1">
    <location>
        <begin position="575"/>
        <end position="584"/>
    </location>
</feature>
<evidence type="ECO:0000313" key="4">
    <source>
        <dbReference type="Proteomes" id="UP000053647"/>
    </source>
</evidence>
<dbReference type="InterPro" id="IPR009976">
    <property type="entry name" value="Sec10-like"/>
</dbReference>
<feature type="region of interest" description="Disordered" evidence="1">
    <location>
        <begin position="516"/>
        <end position="542"/>
    </location>
</feature>
<proteinExistence type="predicted"/>
<gene>
    <name evidence="3" type="ORF">PAXINDRAFT_173216</name>
</gene>
<reference evidence="4" key="2">
    <citation type="submission" date="2015-01" db="EMBL/GenBank/DDBJ databases">
        <title>Evolutionary Origins and Diversification of the Mycorrhizal Mutualists.</title>
        <authorList>
            <consortium name="DOE Joint Genome Institute"/>
            <consortium name="Mycorrhizal Genomics Consortium"/>
            <person name="Kohler A."/>
            <person name="Kuo A."/>
            <person name="Nagy L.G."/>
            <person name="Floudas D."/>
            <person name="Copeland A."/>
            <person name="Barry K.W."/>
            <person name="Cichocki N."/>
            <person name="Veneault-Fourrey C."/>
            <person name="LaButti K."/>
            <person name="Lindquist E.A."/>
            <person name="Lipzen A."/>
            <person name="Lundell T."/>
            <person name="Morin E."/>
            <person name="Murat C."/>
            <person name="Riley R."/>
            <person name="Ohm R."/>
            <person name="Sun H."/>
            <person name="Tunlid A."/>
            <person name="Henrissat B."/>
            <person name="Grigoriev I.V."/>
            <person name="Hibbett D.S."/>
            <person name="Martin F."/>
        </authorList>
    </citation>
    <scope>NUCLEOTIDE SEQUENCE [LARGE SCALE GENOMIC DNA]</scope>
    <source>
        <strain evidence="4">ATCC 200175</strain>
    </source>
</reference>
<feature type="compositionally biased region" description="Basic and acidic residues" evidence="1">
    <location>
        <begin position="528"/>
        <end position="537"/>
    </location>
</feature>
<dbReference type="GO" id="GO:0006887">
    <property type="term" value="P:exocytosis"/>
    <property type="evidence" value="ECO:0007669"/>
    <property type="project" value="TreeGrafter"/>
</dbReference>
<evidence type="ECO:0000256" key="1">
    <source>
        <dbReference type="SAM" id="MobiDB-lite"/>
    </source>
</evidence>
<evidence type="ECO:0000259" key="2">
    <source>
        <dbReference type="Pfam" id="PF07393"/>
    </source>
</evidence>